<accession>A0A9W4XXB7</accession>
<reference evidence="1" key="1">
    <citation type="submission" date="2023-01" db="EMBL/GenBank/DDBJ databases">
        <authorList>
            <person name="Van Ghelder C."/>
            <person name="Rancurel C."/>
        </authorList>
    </citation>
    <scope>NUCLEOTIDE SEQUENCE</scope>
    <source>
        <strain evidence="1">CNCM I-4278</strain>
    </source>
</reference>
<dbReference type="AlphaFoldDB" id="A0A9W4XXB7"/>
<gene>
    <name evidence="1" type="ORF">PDIGIT_LOCUS15542</name>
</gene>
<sequence length="182" mass="20960">MVYSWCAYCHTTVIPRLINTGLPTHTRSFICFTSDSKHTENSITNPTQSDNMDSTHLCPYCLAYKNHLYEHSGATHNGNSESIFVRMKHLWTHIEHEPKITGAQCQKDDRSRKLYNTAHSKAGVTRQRYETATHNLILYQSDEIHNLKTKVIEHEQSLDSLRWNLASAIKRISELENKTFGA</sequence>
<name>A0A9W4XXB7_9PLEO</name>
<keyword evidence="2" id="KW-1185">Reference proteome</keyword>
<protein>
    <submittedName>
        <fullName evidence="1">Uncharacterized protein</fullName>
    </submittedName>
</protein>
<organism evidence="1 2">
    <name type="scientific">Periconia digitata</name>
    <dbReference type="NCBI Taxonomy" id="1303443"/>
    <lineage>
        <taxon>Eukaryota</taxon>
        <taxon>Fungi</taxon>
        <taxon>Dikarya</taxon>
        <taxon>Ascomycota</taxon>
        <taxon>Pezizomycotina</taxon>
        <taxon>Dothideomycetes</taxon>
        <taxon>Pleosporomycetidae</taxon>
        <taxon>Pleosporales</taxon>
        <taxon>Massarineae</taxon>
        <taxon>Periconiaceae</taxon>
        <taxon>Periconia</taxon>
    </lineage>
</organism>
<dbReference type="EMBL" id="CAOQHR010000013">
    <property type="protein sequence ID" value="CAI6342336.1"/>
    <property type="molecule type" value="Genomic_DNA"/>
</dbReference>
<evidence type="ECO:0000313" key="1">
    <source>
        <dbReference type="EMBL" id="CAI6342336.1"/>
    </source>
</evidence>
<evidence type="ECO:0000313" key="2">
    <source>
        <dbReference type="Proteomes" id="UP001152607"/>
    </source>
</evidence>
<dbReference type="Proteomes" id="UP001152607">
    <property type="component" value="Unassembled WGS sequence"/>
</dbReference>
<comment type="caution">
    <text evidence="1">The sequence shown here is derived from an EMBL/GenBank/DDBJ whole genome shotgun (WGS) entry which is preliminary data.</text>
</comment>
<proteinExistence type="predicted"/>